<sequence>MRFKNRFAMILLVVLLVALVGTHYAQHHRSRKNVRNTRIMQFEGASIPVATKDLGGVAAANLLMANDAIPPIPWVNVDSGLGLDSTDKQLYQQMASLISGFTAVPTARTAYFSAFANNMSSWAGSIVNIQAQPQGGHLATVNVGAILSDSWVPYSNYSEQYLVGADNSVTYSASLDPDGTAGLDLGVILQ</sequence>
<accession>L0DHV4</accession>
<protein>
    <submittedName>
        <fullName evidence="1">Uncharacterized protein</fullName>
    </submittedName>
</protein>
<organism evidence="1 2">
    <name type="scientific">Singulisphaera acidiphila (strain ATCC BAA-1392 / DSM 18658 / VKM B-2454 / MOB10)</name>
    <dbReference type="NCBI Taxonomy" id="886293"/>
    <lineage>
        <taxon>Bacteria</taxon>
        <taxon>Pseudomonadati</taxon>
        <taxon>Planctomycetota</taxon>
        <taxon>Planctomycetia</taxon>
        <taxon>Isosphaerales</taxon>
        <taxon>Isosphaeraceae</taxon>
        <taxon>Singulisphaera</taxon>
    </lineage>
</organism>
<proteinExistence type="predicted"/>
<dbReference type="EMBL" id="CP003364">
    <property type="protein sequence ID" value="AGA28266.1"/>
    <property type="molecule type" value="Genomic_DNA"/>
</dbReference>
<evidence type="ECO:0000313" key="2">
    <source>
        <dbReference type="Proteomes" id="UP000010798"/>
    </source>
</evidence>
<dbReference type="KEGG" id="saci:Sinac_4046"/>
<dbReference type="AlphaFoldDB" id="L0DHV4"/>
<dbReference type="HOGENOM" id="CLU_1427120_0_0_0"/>
<keyword evidence="2" id="KW-1185">Reference proteome</keyword>
<evidence type="ECO:0000313" key="1">
    <source>
        <dbReference type="EMBL" id="AGA28266.1"/>
    </source>
</evidence>
<name>L0DHV4_SINAD</name>
<reference evidence="1 2" key="1">
    <citation type="submission" date="2012-02" db="EMBL/GenBank/DDBJ databases">
        <title>Complete sequence of chromosome of Singulisphaera acidiphila DSM 18658.</title>
        <authorList>
            <consortium name="US DOE Joint Genome Institute (JGI-PGF)"/>
            <person name="Lucas S."/>
            <person name="Copeland A."/>
            <person name="Lapidus A."/>
            <person name="Glavina del Rio T."/>
            <person name="Dalin E."/>
            <person name="Tice H."/>
            <person name="Bruce D."/>
            <person name="Goodwin L."/>
            <person name="Pitluck S."/>
            <person name="Peters L."/>
            <person name="Ovchinnikova G."/>
            <person name="Chertkov O."/>
            <person name="Kyrpides N."/>
            <person name="Mavromatis K."/>
            <person name="Ivanova N."/>
            <person name="Brettin T."/>
            <person name="Detter J.C."/>
            <person name="Han C."/>
            <person name="Larimer F."/>
            <person name="Land M."/>
            <person name="Hauser L."/>
            <person name="Markowitz V."/>
            <person name="Cheng J.-F."/>
            <person name="Hugenholtz P."/>
            <person name="Woyke T."/>
            <person name="Wu D."/>
            <person name="Tindall B."/>
            <person name="Pomrenke H."/>
            <person name="Brambilla E."/>
            <person name="Klenk H.-P."/>
            <person name="Eisen J.A."/>
        </authorList>
    </citation>
    <scope>NUCLEOTIDE SEQUENCE [LARGE SCALE GENOMIC DNA]</scope>
    <source>
        <strain evidence="2">ATCC BAA-1392 / DSM 18658 / VKM B-2454 / MOB10</strain>
    </source>
</reference>
<dbReference type="Proteomes" id="UP000010798">
    <property type="component" value="Chromosome"/>
</dbReference>
<gene>
    <name evidence="1" type="ordered locus">Sinac_4046</name>
</gene>